<dbReference type="AlphaFoldDB" id="A0A645DKY7"/>
<sequence length="101" mass="12115">MSRNHPQPHVRNNYRQPVQYKTEVIFWIVLGGEFSLRDLFQFDRFLQDNQKSYLKQKVSDSWFWKIFLIQALKQQILLSNLGGAIRHSAHQDSPMQMQRIP</sequence>
<accession>A0A645DKY7</accession>
<comment type="caution">
    <text evidence="1">The sequence shown here is derived from an EMBL/GenBank/DDBJ whole genome shotgun (WGS) entry which is preliminary data.</text>
</comment>
<reference evidence="1" key="1">
    <citation type="submission" date="2019-08" db="EMBL/GenBank/DDBJ databases">
        <authorList>
            <person name="Kucharzyk K."/>
            <person name="Murdoch R.W."/>
            <person name="Higgins S."/>
            <person name="Loffler F."/>
        </authorList>
    </citation>
    <scope>NUCLEOTIDE SEQUENCE</scope>
</reference>
<organism evidence="1">
    <name type="scientific">bioreactor metagenome</name>
    <dbReference type="NCBI Taxonomy" id="1076179"/>
    <lineage>
        <taxon>unclassified sequences</taxon>
        <taxon>metagenomes</taxon>
        <taxon>ecological metagenomes</taxon>
    </lineage>
</organism>
<gene>
    <name evidence="1" type="ORF">SDC9_136840</name>
</gene>
<evidence type="ECO:0000313" key="1">
    <source>
        <dbReference type="EMBL" id="MPM89728.1"/>
    </source>
</evidence>
<name>A0A645DKY7_9ZZZZ</name>
<protein>
    <submittedName>
        <fullName evidence="1">Uncharacterized protein</fullName>
    </submittedName>
</protein>
<proteinExistence type="predicted"/>
<dbReference type="EMBL" id="VSSQ01037116">
    <property type="protein sequence ID" value="MPM89728.1"/>
    <property type="molecule type" value="Genomic_DNA"/>
</dbReference>